<dbReference type="OrthoDB" id="7682542at2759"/>
<dbReference type="PaxDb" id="67767-A0A0J7KBD6"/>
<keyword evidence="2" id="KW-1185">Reference proteome</keyword>
<dbReference type="Proteomes" id="UP000036403">
    <property type="component" value="Unassembled WGS sequence"/>
</dbReference>
<dbReference type="AlphaFoldDB" id="A0A0J7KBD6"/>
<protein>
    <submittedName>
        <fullName evidence="1">Retrovirus-related pol polyprotein from transposon tnt 1-94</fullName>
    </submittedName>
</protein>
<dbReference type="EMBL" id="LBMM01010252">
    <property type="protein sequence ID" value="KMQ87577.1"/>
    <property type="molecule type" value="Genomic_DNA"/>
</dbReference>
<sequence>MASSNTVRIEFQNKENYDTWKIQMQALLTKNEAWAYVSGQKLKPEVTPENREEVNRWILDDEKAKADIILSIKPSQLKQIKECRTSRELWLKLQSIYQSSGPARKGVN</sequence>
<reference evidence="1 2" key="1">
    <citation type="submission" date="2015-04" db="EMBL/GenBank/DDBJ databases">
        <title>Lasius niger genome sequencing.</title>
        <authorList>
            <person name="Konorov E.A."/>
            <person name="Nikitin M.A."/>
            <person name="Kirill M.V."/>
            <person name="Chang P."/>
        </authorList>
    </citation>
    <scope>NUCLEOTIDE SEQUENCE [LARGE SCALE GENOMIC DNA]</scope>
    <source>
        <tissue evidence="1">Whole</tissue>
    </source>
</reference>
<gene>
    <name evidence="1" type="ORF">RF55_13101</name>
</gene>
<comment type="caution">
    <text evidence="1">The sequence shown here is derived from an EMBL/GenBank/DDBJ whole genome shotgun (WGS) entry which is preliminary data.</text>
</comment>
<dbReference type="STRING" id="67767.A0A0J7KBD6"/>
<organism evidence="1 2">
    <name type="scientific">Lasius niger</name>
    <name type="common">Black garden ant</name>
    <dbReference type="NCBI Taxonomy" id="67767"/>
    <lineage>
        <taxon>Eukaryota</taxon>
        <taxon>Metazoa</taxon>
        <taxon>Ecdysozoa</taxon>
        <taxon>Arthropoda</taxon>
        <taxon>Hexapoda</taxon>
        <taxon>Insecta</taxon>
        <taxon>Pterygota</taxon>
        <taxon>Neoptera</taxon>
        <taxon>Endopterygota</taxon>
        <taxon>Hymenoptera</taxon>
        <taxon>Apocrita</taxon>
        <taxon>Aculeata</taxon>
        <taxon>Formicoidea</taxon>
        <taxon>Formicidae</taxon>
        <taxon>Formicinae</taxon>
        <taxon>Lasius</taxon>
        <taxon>Lasius</taxon>
    </lineage>
</organism>
<evidence type="ECO:0000313" key="2">
    <source>
        <dbReference type="Proteomes" id="UP000036403"/>
    </source>
</evidence>
<dbReference type="Pfam" id="PF14223">
    <property type="entry name" value="Retrotran_gag_2"/>
    <property type="match status" value="1"/>
</dbReference>
<accession>A0A0J7KBD6</accession>
<proteinExistence type="predicted"/>
<name>A0A0J7KBD6_LASNI</name>
<evidence type="ECO:0000313" key="1">
    <source>
        <dbReference type="EMBL" id="KMQ87577.1"/>
    </source>
</evidence>